<dbReference type="KEGG" id="dtn:DTL3_1799"/>
<dbReference type="PROSITE" id="PS50005">
    <property type="entry name" value="TPR"/>
    <property type="match status" value="1"/>
</dbReference>
<dbReference type="OrthoDB" id="49219at2"/>
<dbReference type="Proteomes" id="UP000032809">
    <property type="component" value="Chromosome I"/>
</dbReference>
<evidence type="ECO:0000313" key="7">
    <source>
        <dbReference type="Proteomes" id="UP000032809"/>
    </source>
</evidence>
<keyword evidence="4" id="KW-0472">Membrane</keyword>
<dbReference type="InterPro" id="IPR019734">
    <property type="entry name" value="TPR_rpt"/>
</dbReference>
<evidence type="ECO:0000256" key="4">
    <source>
        <dbReference type="SAM" id="Phobius"/>
    </source>
</evidence>
<keyword evidence="5" id="KW-0732">Signal</keyword>
<evidence type="ECO:0000256" key="2">
    <source>
        <dbReference type="ARBA" id="ARBA00022803"/>
    </source>
</evidence>
<dbReference type="SMART" id="SM00028">
    <property type="entry name" value="TPR"/>
    <property type="match status" value="1"/>
</dbReference>
<dbReference type="STRING" id="1006576.DTL3_1799"/>
<organism evidence="6 7">
    <name type="scientific">Defluviitoga tunisiensis</name>
    <dbReference type="NCBI Taxonomy" id="1006576"/>
    <lineage>
        <taxon>Bacteria</taxon>
        <taxon>Thermotogati</taxon>
        <taxon>Thermotogota</taxon>
        <taxon>Thermotogae</taxon>
        <taxon>Petrotogales</taxon>
        <taxon>Petrotogaceae</taxon>
        <taxon>Defluviitoga</taxon>
    </lineage>
</organism>
<evidence type="ECO:0000256" key="5">
    <source>
        <dbReference type="SAM" id="SignalP"/>
    </source>
</evidence>
<sequence length="387" mass="44979">MKNIITLCAILLIVTCAQAQNYEIAYDYYFNGLKYYRNGNYEMAQFSFQKALELSPELESEIPEVKMYLGLSAFQNKDYSTARIYLDNFRGNIYVDQILEIIETIDMEKDKSDVSIVKTPINHEQVDSIVDTSEESSSFSLFITVGIIVFSVTCLTAILTFYWLRKYNKPFVPNKKGQTVTVDLTEEPTEIHPVDLKIKTLDEFEEETVQKILSGSKYLLELLNIKLDSEIPIDNSTTTKQEEMKGISDVDRLQKEIEETLKGVLTTSEVKDIEGLLLDLNKEKNIDVDTKLIEMERENAPKIEQDYRSVKGYIKPDQETSRKYNMIINTKEKQLPLKKYTFQEVTSIKDNLKKSQIKQDDKNLEEFFTLLFNETNYEKLKNQNIDF</sequence>
<evidence type="ECO:0000256" key="3">
    <source>
        <dbReference type="PROSITE-ProRule" id="PRU00339"/>
    </source>
</evidence>
<reference evidence="7" key="1">
    <citation type="submission" date="2014-11" db="EMBL/GenBank/DDBJ databases">
        <authorList>
            <person name="Wibberg D."/>
        </authorList>
    </citation>
    <scope>NUCLEOTIDE SEQUENCE [LARGE SCALE GENOMIC DNA]</scope>
    <source>
        <strain evidence="7">L3</strain>
    </source>
</reference>
<proteinExistence type="predicted"/>
<dbReference type="Pfam" id="PF07719">
    <property type="entry name" value="TPR_2"/>
    <property type="match status" value="1"/>
</dbReference>
<gene>
    <name evidence="6" type="ORF">DTL3_1799</name>
</gene>
<name>A0A0C7NME9_DEFTU</name>
<keyword evidence="1" id="KW-0677">Repeat</keyword>
<feature type="chain" id="PRO_5002208044" evidence="5">
    <location>
        <begin position="20"/>
        <end position="387"/>
    </location>
</feature>
<feature type="repeat" description="TPR" evidence="3">
    <location>
        <begin position="25"/>
        <end position="58"/>
    </location>
</feature>
<keyword evidence="4" id="KW-1133">Transmembrane helix</keyword>
<feature type="transmembrane region" description="Helical" evidence="4">
    <location>
        <begin position="139"/>
        <end position="164"/>
    </location>
</feature>
<keyword evidence="7" id="KW-1185">Reference proteome</keyword>
<dbReference type="InterPro" id="IPR013105">
    <property type="entry name" value="TPR_2"/>
</dbReference>
<dbReference type="EMBL" id="LN824141">
    <property type="protein sequence ID" value="CEP79081.1"/>
    <property type="molecule type" value="Genomic_DNA"/>
</dbReference>
<dbReference type="InterPro" id="IPR011990">
    <property type="entry name" value="TPR-like_helical_dom_sf"/>
</dbReference>
<protein>
    <submittedName>
        <fullName evidence="6">TPR repeat-containing protein</fullName>
    </submittedName>
</protein>
<dbReference type="RefSeq" id="WP_045088409.1">
    <property type="nucleotide sequence ID" value="NZ_LN824141.1"/>
</dbReference>
<feature type="signal peptide" evidence="5">
    <location>
        <begin position="1"/>
        <end position="19"/>
    </location>
</feature>
<accession>A0A0C7NME9</accession>
<evidence type="ECO:0000313" key="6">
    <source>
        <dbReference type="EMBL" id="CEP79081.1"/>
    </source>
</evidence>
<dbReference type="Gene3D" id="1.25.40.10">
    <property type="entry name" value="Tetratricopeptide repeat domain"/>
    <property type="match status" value="1"/>
</dbReference>
<keyword evidence="4" id="KW-0812">Transmembrane</keyword>
<dbReference type="HOGENOM" id="CLU_775791_0_0_0"/>
<dbReference type="AlphaFoldDB" id="A0A0C7NME9"/>
<keyword evidence="2 3" id="KW-0802">TPR repeat</keyword>
<evidence type="ECO:0000256" key="1">
    <source>
        <dbReference type="ARBA" id="ARBA00022737"/>
    </source>
</evidence>
<dbReference type="SUPFAM" id="SSF48452">
    <property type="entry name" value="TPR-like"/>
    <property type="match status" value="1"/>
</dbReference>